<name>A0A512DZ24_9PROT</name>
<dbReference type="EMBL" id="BJYZ01000030">
    <property type="protein sequence ID" value="GEO41705.1"/>
    <property type="molecule type" value="Genomic_DNA"/>
</dbReference>
<sequence>MSVHTTETASVRHIKALLVLFACIIGYGAGAVERTSFGDPWPTAVHVDVSEYRTLNKPSPPPVMVAEKTAPPKRVERLL</sequence>
<reference evidence="2 3" key="1">
    <citation type="submission" date="2019-07" db="EMBL/GenBank/DDBJ databases">
        <title>Whole genome shotgun sequence of Skermanella aerolata NBRC 106429.</title>
        <authorList>
            <person name="Hosoyama A."/>
            <person name="Uohara A."/>
            <person name="Ohji S."/>
            <person name="Ichikawa N."/>
        </authorList>
    </citation>
    <scope>NUCLEOTIDE SEQUENCE [LARGE SCALE GENOMIC DNA]</scope>
    <source>
        <strain evidence="2 3">NBRC 106429</strain>
    </source>
</reference>
<accession>A0A512DZ24</accession>
<evidence type="ECO:0000256" key="1">
    <source>
        <dbReference type="SAM" id="MobiDB-lite"/>
    </source>
</evidence>
<keyword evidence="3" id="KW-1185">Reference proteome</keyword>
<dbReference type="RefSeq" id="WP_147040957.1">
    <property type="nucleotide sequence ID" value="NZ_BJYZ01000030.1"/>
</dbReference>
<organism evidence="2 3">
    <name type="scientific">Skermanella aerolata</name>
    <dbReference type="NCBI Taxonomy" id="393310"/>
    <lineage>
        <taxon>Bacteria</taxon>
        <taxon>Pseudomonadati</taxon>
        <taxon>Pseudomonadota</taxon>
        <taxon>Alphaproteobacteria</taxon>
        <taxon>Rhodospirillales</taxon>
        <taxon>Azospirillaceae</taxon>
        <taxon>Skermanella</taxon>
    </lineage>
</organism>
<evidence type="ECO:0000313" key="3">
    <source>
        <dbReference type="Proteomes" id="UP000321523"/>
    </source>
</evidence>
<feature type="region of interest" description="Disordered" evidence="1">
    <location>
        <begin position="60"/>
        <end position="79"/>
    </location>
</feature>
<dbReference type="OrthoDB" id="7365471at2"/>
<evidence type="ECO:0000313" key="2">
    <source>
        <dbReference type="EMBL" id="GEO41705.1"/>
    </source>
</evidence>
<dbReference type="Proteomes" id="UP000321523">
    <property type="component" value="Unassembled WGS sequence"/>
</dbReference>
<protein>
    <submittedName>
        <fullName evidence="2">Uncharacterized protein</fullName>
    </submittedName>
</protein>
<comment type="caution">
    <text evidence="2">The sequence shown here is derived from an EMBL/GenBank/DDBJ whole genome shotgun (WGS) entry which is preliminary data.</text>
</comment>
<gene>
    <name evidence="2" type="ORF">SAE02_58530</name>
</gene>
<proteinExistence type="predicted"/>
<dbReference type="AlphaFoldDB" id="A0A512DZ24"/>